<dbReference type="GO" id="GO:0005886">
    <property type="term" value="C:plasma membrane"/>
    <property type="evidence" value="ECO:0007669"/>
    <property type="project" value="UniProtKB-SubCell"/>
</dbReference>
<evidence type="ECO:0000259" key="14">
    <source>
        <dbReference type="PROSITE" id="PS50885"/>
    </source>
</evidence>
<dbReference type="PROSITE" id="PS50111">
    <property type="entry name" value="CHEMOTAXIS_TRANSDUC_2"/>
    <property type="match status" value="1"/>
</dbReference>
<keyword evidence="2" id="KW-1003">Cell membrane</keyword>
<name>A0A7C4RRA6_9BACT</name>
<evidence type="ECO:0000259" key="12">
    <source>
        <dbReference type="PROSITE" id="PS50111"/>
    </source>
</evidence>
<dbReference type="SMART" id="SM00304">
    <property type="entry name" value="HAMP"/>
    <property type="match status" value="1"/>
</dbReference>
<accession>A0A7C4RRA6</accession>
<dbReference type="Pfam" id="PF00672">
    <property type="entry name" value="HAMP"/>
    <property type="match status" value="1"/>
</dbReference>
<keyword evidence="7 11" id="KW-0472">Membrane</keyword>
<evidence type="ECO:0000256" key="4">
    <source>
        <dbReference type="ARBA" id="ARBA00022519"/>
    </source>
</evidence>
<feature type="domain" description="HAMP" evidence="14">
    <location>
        <begin position="350"/>
        <end position="402"/>
    </location>
</feature>
<evidence type="ECO:0000256" key="2">
    <source>
        <dbReference type="ARBA" id="ARBA00022475"/>
    </source>
</evidence>
<dbReference type="PANTHER" id="PTHR32089">
    <property type="entry name" value="METHYL-ACCEPTING CHEMOTAXIS PROTEIN MCPB"/>
    <property type="match status" value="1"/>
</dbReference>
<dbReference type="InterPro" id="IPR033479">
    <property type="entry name" value="dCache_1"/>
</dbReference>
<evidence type="ECO:0000256" key="10">
    <source>
        <dbReference type="PROSITE-ProRule" id="PRU00284"/>
    </source>
</evidence>
<comment type="similarity">
    <text evidence="9">Belongs to the methyl-accepting chemotaxis (MCP) protein family.</text>
</comment>
<dbReference type="InterPro" id="IPR000727">
    <property type="entry name" value="T_SNARE_dom"/>
</dbReference>
<dbReference type="InterPro" id="IPR003660">
    <property type="entry name" value="HAMP_dom"/>
</dbReference>
<comment type="subcellular location">
    <subcellularLocation>
        <location evidence="1">Cell inner membrane</location>
        <topology evidence="1">Multi-pass membrane protein</topology>
    </subcellularLocation>
</comment>
<keyword evidence="5 11" id="KW-0812">Transmembrane</keyword>
<evidence type="ECO:0000256" key="3">
    <source>
        <dbReference type="ARBA" id="ARBA00022500"/>
    </source>
</evidence>
<dbReference type="SUPFAM" id="SSF58104">
    <property type="entry name" value="Methyl-accepting chemotaxis protein (MCP) signaling domain"/>
    <property type="match status" value="1"/>
</dbReference>
<sequence>MFRTMNMRSRLFAILMAVGLVPFFAIGLISKLIVSRAVHNQVNDHLVTIREVKKAEIQDYFQRTITAMKIFSGSSDVKELTSKLIDYHGIMKIDDGTFITGNIMYQEIIAGFGGGILNYWKESGYLDIAVLCATHGHVMFTCSHQADEGTNLSNGPYKNTGLGRLWKKVVDTGVSVIEDFSPYPPFGNKPVAFIGYPIVASNGTLIGVLAFQLSSDAINAILNQQTGLGKTGETYLVGPDRLMRSDSRINPGRFSLKASFANPESGKIDTEAVRNALAGKQGVMQIQDAEGHSVISAYAPIQIDGLNWAIVSEIETAEAFGVLRTLDWAMSLIALTGILGVLLTAYFVARSITRPLHQSAKFARKIASGDFSETLSVQREDEIGMVAMALNQMVAGVQKMMTQLSSDVQTLFTSSKELSDIAANLSSNAETTSARTASVAAGAEQMSGNMNSVAAAAEQASTNVNMVAVAAEEMTATINEIARNAEKARHITTRAVKDAGQASHTVDLLGISAQEIGKVTETIADISDQTNLLALNAAIEAARAGDAGRGFAVVANEIKELAKQTALATDEIKAKIEGIQTSTRETVDQIQRVSAIISDINEIVTSIATAVEQQSITTNDIAGNVTQAARGIQDVTRNVTQSSGMAQSIAADIIEVNQATEAVSNNSVLVVERAQALKNLAANLQEIVRVFAK</sequence>
<comment type="caution">
    <text evidence="15">The sequence shown here is derived from an EMBL/GenBank/DDBJ whole genome shotgun (WGS) entry which is preliminary data.</text>
</comment>
<dbReference type="GO" id="GO:0007165">
    <property type="term" value="P:signal transduction"/>
    <property type="evidence" value="ECO:0007669"/>
    <property type="project" value="UniProtKB-KW"/>
</dbReference>
<dbReference type="CDD" id="cd06225">
    <property type="entry name" value="HAMP"/>
    <property type="match status" value="1"/>
</dbReference>
<evidence type="ECO:0000256" key="6">
    <source>
        <dbReference type="ARBA" id="ARBA00022989"/>
    </source>
</evidence>
<protein>
    <submittedName>
        <fullName evidence="15">Methyl-accepting chemotaxis protein</fullName>
    </submittedName>
</protein>
<dbReference type="GO" id="GO:0006935">
    <property type="term" value="P:chemotaxis"/>
    <property type="evidence" value="ECO:0007669"/>
    <property type="project" value="UniProtKB-KW"/>
</dbReference>
<dbReference type="PANTHER" id="PTHR32089:SF112">
    <property type="entry name" value="LYSOZYME-LIKE PROTEIN-RELATED"/>
    <property type="match status" value="1"/>
</dbReference>
<dbReference type="Gene3D" id="1.10.287.950">
    <property type="entry name" value="Methyl-accepting chemotaxis protein"/>
    <property type="match status" value="1"/>
</dbReference>
<dbReference type="AlphaFoldDB" id="A0A7C4RRA6"/>
<dbReference type="SMART" id="SM00283">
    <property type="entry name" value="MA"/>
    <property type="match status" value="1"/>
</dbReference>
<evidence type="ECO:0000256" key="8">
    <source>
        <dbReference type="ARBA" id="ARBA00023224"/>
    </source>
</evidence>
<reference evidence="15" key="1">
    <citation type="journal article" date="2020" name="mSystems">
        <title>Genome- and Community-Level Interaction Insights into Carbon Utilization and Element Cycling Functions of Hydrothermarchaeota in Hydrothermal Sediment.</title>
        <authorList>
            <person name="Zhou Z."/>
            <person name="Liu Y."/>
            <person name="Xu W."/>
            <person name="Pan J."/>
            <person name="Luo Z.H."/>
            <person name="Li M."/>
        </authorList>
    </citation>
    <scope>NUCLEOTIDE SEQUENCE [LARGE SCALE GENOMIC DNA]</scope>
    <source>
        <strain evidence="15">SpSt-477</strain>
    </source>
</reference>
<dbReference type="Gene3D" id="1.10.8.500">
    <property type="entry name" value="HAMP domain in histidine kinase"/>
    <property type="match status" value="1"/>
</dbReference>
<evidence type="ECO:0000256" key="5">
    <source>
        <dbReference type="ARBA" id="ARBA00022692"/>
    </source>
</evidence>
<dbReference type="PROSITE" id="PS50192">
    <property type="entry name" value="T_SNARE"/>
    <property type="match status" value="1"/>
</dbReference>
<dbReference type="EMBL" id="DSUH01000126">
    <property type="protein sequence ID" value="HGU32314.1"/>
    <property type="molecule type" value="Genomic_DNA"/>
</dbReference>
<evidence type="ECO:0000256" key="1">
    <source>
        <dbReference type="ARBA" id="ARBA00004429"/>
    </source>
</evidence>
<organism evidence="15">
    <name type="scientific">Desulfatirhabdium butyrativorans</name>
    <dbReference type="NCBI Taxonomy" id="340467"/>
    <lineage>
        <taxon>Bacteria</taxon>
        <taxon>Pseudomonadati</taxon>
        <taxon>Thermodesulfobacteriota</taxon>
        <taxon>Desulfobacteria</taxon>
        <taxon>Desulfobacterales</taxon>
        <taxon>Desulfatirhabdiaceae</taxon>
        <taxon>Desulfatirhabdium</taxon>
    </lineage>
</organism>
<keyword evidence="8 10" id="KW-0807">Transducer</keyword>
<feature type="domain" description="Methyl-accepting transducer" evidence="12">
    <location>
        <begin position="421"/>
        <end position="657"/>
    </location>
</feature>
<dbReference type="Gene3D" id="3.30.450.20">
    <property type="entry name" value="PAS domain"/>
    <property type="match status" value="1"/>
</dbReference>
<dbReference type="PROSITE" id="PS50885">
    <property type="entry name" value="HAMP"/>
    <property type="match status" value="1"/>
</dbReference>
<evidence type="ECO:0000259" key="13">
    <source>
        <dbReference type="PROSITE" id="PS50192"/>
    </source>
</evidence>
<dbReference type="CDD" id="cd18774">
    <property type="entry name" value="PDC2_HK_sensor"/>
    <property type="match status" value="1"/>
</dbReference>
<evidence type="ECO:0000256" key="11">
    <source>
        <dbReference type="SAM" id="Phobius"/>
    </source>
</evidence>
<feature type="transmembrane region" description="Helical" evidence="11">
    <location>
        <begin position="328"/>
        <end position="349"/>
    </location>
</feature>
<feature type="domain" description="T-SNARE coiled-coil homology" evidence="13">
    <location>
        <begin position="580"/>
        <end position="642"/>
    </location>
</feature>
<keyword evidence="3" id="KW-0145">Chemotaxis</keyword>
<dbReference type="Pfam" id="PF00015">
    <property type="entry name" value="MCPsignal"/>
    <property type="match status" value="1"/>
</dbReference>
<dbReference type="InterPro" id="IPR004089">
    <property type="entry name" value="MCPsignal_dom"/>
</dbReference>
<dbReference type="CDD" id="cd11386">
    <property type="entry name" value="MCP_signal"/>
    <property type="match status" value="1"/>
</dbReference>
<proteinExistence type="inferred from homology"/>
<keyword evidence="6 11" id="KW-1133">Transmembrane helix</keyword>
<gene>
    <name evidence="15" type="ORF">ENS29_05600</name>
</gene>
<evidence type="ECO:0000256" key="7">
    <source>
        <dbReference type="ARBA" id="ARBA00023136"/>
    </source>
</evidence>
<dbReference type="Pfam" id="PF02743">
    <property type="entry name" value="dCache_1"/>
    <property type="match status" value="1"/>
</dbReference>
<evidence type="ECO:0000256" key="9">
    <source>
        <dbReference type="ARBA" id="ARBA00029447"/>
    </source>
</evidence>
<keyword evidence="4" id="KW-0997">Cell inner membrane</keyword>
<evidence type="ECO:0000313" key="15">
    <source>
        <dbReference type="EMBL" id="HGU32314.1"/>
    </source>
</evidence>